<dbReference type="RefSeq" id="XP_012199125.1">
    <property type="nucleotide sequence ID" value="XM_012343735.1"/>
</dbReference>
<feature type="domain" description="EFHB C-terminal EF-hand" evidence="2">
    <location>
        <begin position="330"/>
        <end position="400"/>
    </location>
</feature>
<keyword evidence="4" id="KW-1185">Reference proteome</keyword>
<evidence type="ECO:0000313" key="3">
    <source>
        <dbReference type="EMBL" id="KDO29941.1"/>
    </source>
</evidence>
<sequence>MSQRRQPLPANAGKKQTPNANESTAHCLSFEARPTTPEAMRKYRKSYFAEPGTRIVHSGLVDDMKAHDMNKKYGVTTKDSDHVMDVMPPRLPSDHALITQAKLEAVYQSTKREPLGKSYTRGHVYNQSIFGSPPPEVIDTTKELIYAAPFNETPDAKALYKRSHGASDPGEQKNRSYQVPFELSQARFGALKVKDDGGVASALNPELDEQVSKLTITSKNVEDMKSTFDQLGRPRNLGFAKPLGENNDHIFGVKLPKDIASAGDCIQGSYSFEEQQPDADLGRPVNRGWMNATSDDRAFGVPSIRSDVAPPQKRSLADAQNYGDDVMAQELLYPPAYAALGVKDTEFSQPRTKQYLADLFGRIGYKLPPGVVDRLFAAASLKSPRGVGIQSFRDALNDYLDETDENNTRK</sequence>
<evidence type="ECO:0000313" key="4">
    <source>
        <dbReference type="Proteomes" id="UP000030745"/>
    </source>
</evidence>
<organism evidence="3 4">
    <name type="scientific">Saprolegnia parasitica (strain CBS 223.65)</name>
    <dbReference type="NCBI Taxonomy" id="695850"/>
    <lineage>
        <taxon>Eukaryota</taxon>
        <taxon>Sar</taxon>
        <taxon>Stramenopiles</taxon>
        <taxon>Oomycota</taxon>
        <taxon>Saprolegniomycetes</taxon>
        <taxon>Saprolegniales</taxon>
        <taxon>Saprolegniaceae</taxon>
        <taxon>Saprolegnia</taxon>
    </lineage>
</organism>
<dbReference type="InterPro" id="IPR057428">
    <property type="entry name" value="EFHB_EF-hand_C"/>
</dbReference>
<proteinExistence type="predicted"/>
<gene>
    <name evidence="3" type="ORF">SPRG_05131</name>
</gene>
<dbReference type="OrthoDB" id="2096280at2759"/>
<dbReference type="GeneID" id="24127536"/>
<protein>
    <recommendedName>
        <fullName evidence="2">EFHB C-terminal EF-hand domain-containing protein</fullName>
    </recommendedName>
</protein>
<dbReference type="AlphaFoldDB" id="A0A067CTS2"/>
<evidence type="ECO:0000256" key="1">
    <source>
        <dbReference type="SAM" id="MobiDB-lite"/>
    </source>
</evidence>
<dbReference type="EMBL" id="KK583203">
    <property type="protein sequence ID" value="KDO29941.1"/>
    <property type="molecule type" value="Genomic_DNA"/>
</dbReference>
<feature type="compositionally biased region" description="Polar residues" evidence="1">
    <location>
        <begin position="14"/>
        <end position="26"/>
    </location>
</feature>
<dbReference type="KEGG" id="spar:SPRG_05131"/>
<reference evidence="3 4" key="1">
    <citation type="journal article" date="2013" name="PLoS Genet.">
        <title>Distinctive expansion of potential virulence genes in the genome of the oomycete fish pathogen Saprolegnia parasitica.</title>
        <authorList>
            <person name="Jiang R.H."/>
            <person name="de Bruijn I."/>
            <person name="Haas B.J."/>
            <person name="Belmonte R."/>
            <person name="Lobach L."/>
            <person name="Christie J."/>
            <person name="van den Ackerveken G."/>
            <person name="Bottin A."/>
            <person name="Bulone V."/>
            <person name="Diaz-Moreno S.M."/>
            <person name="Dumas B."/>
            <person name="Fan L."/>
            <person name="Gaulin E."/>
            <person name="Govers F."/>
            <person name="Grenville-Briggs L.J."/>
            <person name="Horner N.R."/>
            <person name="Levin J.Z."/>
            <person name="Mammella M."/>
            <person name="Meijer H.J."/>
            <person name="Morris P."/>
            <person name="Nusbaum C."/>
            <person name="Oome S."/>
            <person name="Phillips A.J."/>
            <person name="van Rooyen D."/>
            <person name="Rzeszutek E."/>
            <person name="Saraiva M."/>
            <person name="Secombes C.J."/>
            <person name="Seidl M.F."/>
            <person name="Snel B."/>
            <person name="Stassen J.H."/>
            <person name="Sykes S."/>
            <person name="Tripathy S."/>
            <person name="van den Berg H."/>
            <person name="Vega-Arreguin J.C."/>
            <person name="Wawra S."/>
            <person name="Young S.K."/>
            <person name="Zeng Q."/>
            <person name="Dieguez-Uribeondo J."/>
            <person name="Russ C."/>
            <person name="Tyler B.M."/>
            <person name="van West P."/>
        </authorList>
    </citation>
    <scope>NUCLEOTIDE SEQUENCE [LARGE SCALE GENOMIC DNA]</scope>
    <source>
        <strain evidence="3 4">CBS 223.65</strain>
    </source>
</reference>
<dbReference type="VEuPathDB" id="FungiDB:SPRG_05131"/>
<dbReference type="STRING" id="695850.A0A067CTS2"/>
<evidence type="ECO:0000259" key="2">
    <source>
        <dbReference type="Pfam" id="PF25325"/>
    </source>
</evidence>
<feature type="region of interest" description="Disordered" evidence="1">
    <location>
        <begin position="1"/>
        <end position="30"/>
    </location>
</feature>
<accession>A0A067CTS2</accession>
<dbReference type="Proteomes" id="UP000030745">
    <property type="component" value="Unassembled WGS sequence"/>
</dbReference>
<dbReference type="Pfam" id="PF25325">
    <property type="entry name" value="EF-hand_EFHB_C"/>
    <property type="match status" value="1"/>
</dbReference>
<name>A0A067CTS2_SAPPC</name>
<dbReference type="OMA" id="EANYASH"/>